<comment type="caution">
    <text evidence="8">Lacks conserved residue(s) required for the propagation of feature annotation.</text>
</comment>
<evidence type="ECO:0000256" key="6">
    <source>
        <dbReference type="ARBA" id="ARBA00023134"/>
    </source>
</evidence>
<comment type="domain">
    <text evidence="8">The N-terminal domain determines nucleotide recognition and specific binding, while the C-terminal domain determines the specific binding to the target protein.</text>
</comment>
<dbReference type="GO" id="GO:0046872">
    <property type="term" value="F:metal ion binding"/>
    <property type="evidence" value="ECO:0007669"/>
    <property type="project" value="UniProtKB-KW"/>
</dbReference>
<comment type="caution">
    <text evidence="10">The sequence shown here is derived from an EMBL/GenBank/DDBJ whole genome shotgun (WGS) entry which is preliminary data.</text>
</comment>
<keyword evidence="4 8" id="KW-0547">Nucleotide-binding</keyword>
<evidence type="ECO:0000256" key="1">
    <source>
        <dbReference type="ARBA" id="ARBA00022490"/>
    </source>
</evidence>
<comment type="function">
    <text evidence="8">Transfers a GMP moiety from GTP to Mo-molybdopterin (Mo-MPT) cofactor (Moco or molybdenum cofactor) to form Mo-molybdopterin guanine dinucleotide (Mo-MGD) cofactor.</text>
</comment>
<dbReference type="EC" id="2.7.7.77" evidence="8"/>
<evidence type="ECO:0000256" key="7">
    <source>
        <dbReference type="ARBA" id="ARBA00023150"/>
    </source>
</evidence>
<dbReference type="InterPro" id="IPR029044">
    <property type="entry name" value="Nucleotide-diphossugar_trans"/>
</dbReference>
<dbReference type="CDD" id="cd02503">
    <property type="entry name" value="MobA"/>
    <property type="match status" value="1"/>
</dbReference>
<reference evidence="10 11" key="1">
    <citation type="submission" date="2021-06" db="EMBL/GenBank/DDBJ databases">
        <title>New haloarchaea isolates fom saline soil.</title>
        <authorList>
            <person name="Duran-Viseras A."/>
            <person name="Sanchez-Porro C.S."/>
            <person name="Ventosa A."/>
        </authorList>
    </citation>
    <scope>NUCLEOTIDE SEQUENCE [LARGE SCALE GENOMIC DNA]</scope>
    <source>
        <strain evidence="10 11">JCM 183640</strain>
    </source>
</reference>
<dbReference type="GO" id="GO:0006777">
    <property type="term" value="P:Mo-molybdopterin cofactor biosynthetic process"/>
    <property type="evidence" value="ECO:0007669"/>
    <property type="project" value="UniProtKB-KW"/>
</dbReference>
<dbReference type="HAMAP" id="MF_00316">
    <property type="entry name" value="MobA"/>
    <property type="match status" value="1"/>
</dbReference>
<feature type="binding site" evidence="8">
    <location>
        <position position="42"/>
    </location>
    <ligand>
        <name>GTP</name>
        <dbReference type="ChEBI" id="CHEBI:37565"/>
    </ligand>
</feature>
<keyword evidence="11" id="KW-1185">Reference proteome</keyword>
<evidence type="ECO:0000256" key="5">
    <source>
        <dbReference type="ARBA" id="ARBA00022842"/>
    </source>
</evidence>
<organism evidence="10 11">
    <name type="scientific">Haloarcula limicola</name>
    <dbReference type="NCBI Taxonomy" id="1429915"/>
    <lineage>
        <taxon>Archaea</taxon>
        <taxon>Methanobacteriati</taxon>
        <taxon>Methanobacteriota</taxon>
        <taxon>Stenosarchaea group</taxon>
        <taxon>Halobacteria</taxon>
        <taxon>Halobacteriales</taxon>
        <taxon>Haloarculaceae</taxon>
        <taxon>Haloarcula</taxon>
    </lineage>
</organism>
<evidence type="ECO:0000313" key="11">
    <source>
        <dbReference type="Proteomes" id="UP000766550"/>
    </source>
</evidence>
<evidence type="ECO:0000256" key="3">
    <source>
        <dbReference type="ARBA" id="ARBA00022723"/>
    </source>
</evidence>
<dbReference type="PANTHER" id="PTHR19136:SF81">
    <property type="entry name" value="MOLYBDENUM COFACTOR GUANYLYLTRANSFERASE"/>
    <property type="match status" value="1"/>
</dbReference>
<gene>
    <name evidence="8" type="primary">mobA</name>
    <name evidence="10" type="ORF">KTS45_06215</name>
</gene>
<evidence type="ECO:0000313" key="10">
    <source>
        <dbReference type="EMBL" id="MBV0923793.1"/>
    </source>
</evidence>
<dbReference type="OrthoDB" id="28434at2157"/>
<accession>A0A8J7Y8P0</accession>
<dbReference type="Proteomes" id="UP000766550">
    <property type="component" value="Unassembled WGS sequence"/>
</dbReference>
<keyword evidence="7 8" id="KW-0501">Molybdenum cofactor biosynthesis</keyword>
<dbReference type="GO" id="GO:0005737">
    <property type="term" value="C:cytoplasm"/>
    <property type="evidence" value="ECO:0007669"/>
    <property type="project" value="UniProtKB-SubCell"/>
</dbReference>
<keyword evidence="3 8" id="KW-0479">Metal-binding</keyword>
<feature type="binding site" evidence="8">
    <location>
        <begin position="29"/>
        <end position="31"/>
    </location>
    <ligand>
        <name>GTP</name>
        <dbReference type="ChEBI" id="CHEBI:37565"/>
    </ligand>
</feature>
<feature type="binding site" evidence="8">
    <location>
        <position position="124"/>
    </location>
    <ligand>
        <name>Mg(2+)</name>
        <dbReference type="ChEBI" id="CHEBI:18420"/>
    </ligand>
</feature>
<name>A0A8J7Y8P0_9EURY</name>
<evidence type="ECO:0000259" key="9">
    <source>
        <dbReference type="Pfam" id="PF12804"/>
    </source>
</evidence>
<dbReference type="PANTHER" id="PTHR19136">
    <property type="entry name" value="MOLYBDENUM COFACTOR GUANYLYLTRANSFERASE"/>
    <property type="match status" value="1"/>
</dbReference>
<dbReference type="RefSeq" id="WP_162316897.1">
    <property type="nucleotide sequence ID" value="NZ_JAHQXF010000001.1"/>
</dbReference>
<dbReference type="Gene3D" id="3.90.550.10">
    <property type="entry name" value="Spore Coat Polysaccharide Biosynthesis Protein SpsA, Chain A"/>
    <property type="match status" value="1"/>
</dbReference>
<dbReference type="AlphaFoldDB" id="A0A8J7Y8P0"/>
<dbReference type="Pfam" id="PF12804">
    <property type="entry name" value="NTP_transf_3"/>
    <property type="match status" value="1"/>
</dbReference>
<dbReference type="InterPro" id="IPR025877">
    <property type="entry name" value="MobA-like_NTP_Trfase"/>
</dbReference>
<feature type="binding site" evidence="8">
    <location>
        <position position="95"/>
    </location>
    <ligand>
        <name>GTP</name>
        <dbReference type="ChEBI" id="CHEBI:37565"/>
    </ligand>
</feature>
<dbReference type="EMBL" id="JAHQXF010000001">
    <property type="protein sequence ID" value="MBV0923793.1"/>
    <property type="molecule type" value="Genomic_DNA"/>
</dbReference>
<keyword evidence="2 8" id="KW-0808">Transferase</keyword>
<feature type="binding site" evidence="8">
    <location>
        <position position="124"/>
    </location>
    <ligand>
        <name>GTP</name>
        <dbReference type="ChEBI" id="CHEBI:37565"/>
    </ligand>
</feature>
<dbReference type="GO" id="GO:0061603">
    <property type="term" value="F:molybdenum cofactor guanylyltransferase activity"/>
    <property type="evidence" value="ECO:0007669"/>
    <property type="project" value="UniProtKB-EC"/>
</dbReference>
<feature type="domain" description="MobA-like NTP transferase" evidence="9">
    <location>
        <begin position="26"/>
        <end position="187"/>
    </location>
</feature>
<keyword evidence="10" id="KW-0548">Nucleotidyltransferase</keyword>
<evidence type="ECO:0000256" key="2">
    <source>
        <dbReference type="ARBA" id="ARBA00022679"/>
    </source>
</evidence>
<dbReference type="InterPro" id="IPR013482">
    <property type="entry name" value="Molybde_CF_guanTrfase"/>
</dbReference>
<dbReference type="GO" id="GO:0005525">
    <property type="term" value="F:GTP binding"/>
    <property type="evidence" value="ECO:0007669"/>
    <property type="project" value="UniProtKB-UniRule"/>
</dbReference>
<comment type="catalytic activity">
    <reaction evidence="8">
        <text>Mo-molybdopterin + GTP + H(+) = Mo-molybdopterin guanine dinucleotide + diphosphate</text>
        <dbReference type="Rhea" id="RHEA:34243"/>
        <dbReference type="ChEBI" id="CHEBI:15378"/>
        <dbReference type="ChEBI" id="CHEBI:33019"/>
        <dbReference type="ChEBI" id="CHEBI:37565"/>
        <dbReference type="ChEBI" id="CHEBI:71302"/>
        <dbReference type="ChEBI" id="CHEBI:71310"/>
        <dbReference type="EC" id="2.7.7.77"/>
    </reaction>
</comment>
<keyword evidence="5 8" id="KW-0460">Magnesium</keyword>
<keyword evidence="1 8" id="KW-0963">Cytoplasm</keyword>
<comment type="cofactor">
    <cofactor evidence="8">
        <name>Mg(2+)</name>
        <dbReference type="ChEBI" id="CHEBI:18420"/>
    </cofactor>
</comment>
<comment type="subcellular location">
    <subcellularLocation>
        <location evidence="8">Cytoplasm</location>
    </subcellularLocation>
</comment>
<evidence type="ECO:0000256" key="4">
    <source>
        <dbReference type="ARBA" id="ARBA00022741"/>
    </source>
</evidence>
<protein>
    <recommendedName>
        <fullName evidence="8">Probable molybdenum cofactor guanylyltransferase</fullName>
        <shortName evidence="8">MoCo guanylyltransferase</shortName>
        <ecNumber evidence="8">2.7.7.77</ecNumber>
    </recommendedName>
    <alternativeName>
        <fullName evidence="8">GTP:molybdopterin guanylyltransferase</fullName>
    </alternativeName>
    <alternativeName>
        <fullName evidence="8">Mo-MPT guanylyltransferase</fullName>
    </alternativeName>
    <alternativeName>
        <fullName evidence="8">Molybdopterin guanylyltransferase</fullName>
    </alternativeName>
    <alternativeName>
        <fullName evidence="8">Molybdopterin-guanine dinucleotide synthase</fullName>
        <shortName evidence="8">MGD synthase</shortName>
    </alternativeName>
</protein>
<evidence type="ECO:0000256" key="8">
    <source>
        <dbReference type="HAMAP-Rule" id="MF_00316"/>
    </source>
</evidence>
<sequence length="228" mass="23404">MTDRADSNAGTATGSGASATLDGVRGVVLAGGRSRRFGSENKALATLDGTTLLERAVTALEAATGAPPLVAVHDEAQRSQYDAVLDGRDVTYVYDSSDFEGPVAGLAAAARAADEAWLFACGCDMPLVSVDVVRWLGGERAEGDDAVCLETDDGPEPLHALYRRDAVTAALADLPAAAGLRALLSALPNCRSVAAADAPPGLDAARSVLNVNTKDALRSLRVDLAGER</sequence>
<dbReference type="SUPFAM" id="SSF53448">
    <property type="entry name" value="Nucleotide-diphospho-sugar transferases"/>
    <property type="match status" value="1"/>
</dbReference>
<comment type="similarity">
    <text evidence="8">Belongs to the MobA family.</text>
</comment>
<proteinExistence type="inferred from homology"/>
<keyword evidence="6 8" id="KW-0342">GTP-binding</keyword>